<dbReference type="Pfam" id="PF02098">
    <property type="entry name" value="His_binding"/>
    <property type="match status" value="1"/>
</dbReference>
<dbReference type="AlphaFoldDB" id="A0AAQ4ESK1"/>
<keyword evidence="2" id="KW-1185">Reference proteome</keyword>
<name>A0AAQ4ESK1_AMBAM</name>
<accession>A0AAQ4ESK1</accession>
<gene>
    <name evidence="1" type="ORF">V5799_020927</name>
</gene>
<evidence type="ECO:0000313" key="2">
    <source>
        <dbReference type="Proteomes" id="UP001321473"/>
    </source>
</evidence>
<protein>
    <recommendedName>
        <fullName evidence="3">Salivary lipocalin</fullName>
    </recommendedName>
</protein>
<dbReference type="EMBL" id="JARKHS020011521">
    <property type="protein sequence ID" value="KAK8777736.1"/>
    <property type="molecule type" value="Genomic_DNA"/>
</dbReference>
<proteinExistence type="predicted"/>
<dbReference type="Proteomes" id="UP001321473">
    <property type="component" value="Unassembled WGS sequence"/>
</dbReference>
<dbReference type="SUPFAM" id="SSF50814">
    <property type="entry name" value="Lipocalins"/>
    <property type="match status" value="1"/>
</dbReference>
<dbReference type="InterPro" id="IPR002970">
    <property type="entry name" value="Tick_his-bd"/>
</dbReference>
<evidence type="ECO:0008006" key="3">
    <source>
        <dbReference type="Google" id="ProtNLM"/>
    </source>
</evidence>
<organism evidence="1 2">
    <name type="scientific">Amblyomma americanum</name>
    <name type="common">Lone star tick</name>
    <dbReference type="NCBI Taxonomy" id="6943"/>
    <lineage>
        <taxon>Eukaryota</taxon>
        <taxon>Metazoa</taxon>
        <taxon>Ecdysozoa</taxon>
        <taxon>Arthropoda</taxon>
        <taxon>Chelicerata</taxon>
        <taxon>Arachnida</taxon>
        <taxon>Acari</taxon>
        <taxon>Parasitiformes</taxon>
        <taxon>Ixodida</taxon>
        <taxon>Ixodoidea</taxon>
        <taxon>Ixodidae</taxon>
        <taxon>Amblyomminae</taxon>
        <taxon>Amblyomma</taxon>
    </lineage>
</organism>
<dbReference type="Gene3D" id="2.40.128.20">
    <property type="match status" value="1"/>
</dbReference>
<evidence type="ECO:0000313" key="1">
    <source>
        <dbReference type="EMBL" id="KAK8777736.1"/>
    </source>
</evidence>
<comment type="caution">
    <text evidence="1">The sequence shown here is derived from an EMBL/GenBank/DDBJ whole genome shotgun (WGS) entry which is preliminary data.</text>
</comment>
<dbReference type="InterPro" id="IPR012674">
    <property type="entry name" value="Calycin"/>
</dbReference>
<dbReference type="GO" id="GO:0030682">
    <property type="term" value="P:symbiont-mediated perturbation of host defenses"/>
    <property type="evidence" value="ECO:0007669"/>
    <property type="project" value="InterPro"/>
</dbReference>
<dbReference type="GO" id="GO:0043176">
    <property type="term" value="F:amine binding"/>
    <property type="evidence" value="ECO:0007669"/>
    <property type="project" value="InterPro"/>
</dbReference>
<sequence>MLLCICSEPINLVYQRLPLVAYAPIARSMTTRLAVWCAFAAIVTLQLCTEVMSGGSRKDKPYEERVANFHHQNVRATVDIRGKVFVIKRNYRTASKSRCLYSQRMNKYSKTKYAFTLGSTPPYSRMYLVKFSTRLDLLKTGKHDTYNAVKYKFRPNDPYKVRKLMYVDKKRTCMIFVDDRKSESEKARCQLMRPARYANERLPEQCKRVYNQNCHGESIKLYRPWCQSLPERWKKGQRMKKHCHLRLFISSCKCSCR</sequence>
<reference evidence="1 2" key="1">
    <citation type="journal article" date="2023" name="Arcadia Sci">
        <title>De novo assembly of a long-read Amblyomma americanum tick genome.</title>
        <authorList>
            <person name="Chou S."/>
            <person name="Poskanzer K.E."/>
            <person name="Rollins M."/>
            <person name="Thuy-Boun P.S."/>
        </authorList>
    </citation>
    <scope>NUCLEOTIDE SEQUENCE [LARGE SCALE GENOMIC DNA]</scope>
    <source>
        <strain evidence="1">F_SG_1</strain>
        <tissue evidence="1">Salivary glands</tissue>
    </source>
</reference>